<name>A0A975BFC5_9BACT</name>
<evidence type="ECO:0000313" key="2">
    <source>
        <dbReference type="Proteomes" id="UP000663722"/>
    </source>
</evidence>
<dbReference type="AlphaFoldDB" id="A0A975BFC5"/>
<keyword evidence="2" id="KW-1185">Reference proteome</keyword>
<dbReference type="EMBL" id="CP061800">
    <property type="protein sequence ID" value="QTA84144.1"/>
    <property type="molecule type" value="Genomic_DNA"/>
</dbReference>
<dbReference type="KEGG" id="dmm:dnm_001370"/>
<accession>A0A975BFC5</accession>
<dbReference type="Proteomes" id="UP000663722">
    <property type="component" value="Chromosome"/>
</dbReference>
<dbReference type="Pfam" id="PF10071">
    <property type="entry name" value="DUF2310"/>
    <property type="match status" value="1"/>
</dbReference>
<dbReference type="RefSeq" id="WP_207680753.1">
    <property type="nucleotide sequence ID" value="NZ_CP061800.1"/>
</dbReference>
<reference evidence="1" key="1">
    <citation type="journal article" date="2021" name="Microb. Physiol.">
        <title>Proteogenomic Insights into the Physiology of Marine, Sulfate-Reducing, Filamentous Desulfonema limicola and Desulfonema magnum.</title>
        <authorList>
            <person name="Schnaars V."/>
            <person name="Wohlbrand L."/>
            <person name="Scheve S."/>
            <person name="Hinrichs C."/>
            <person name="Reinhardt R."/>
            <person name="Rabus R."/>
        </authorList>
    </citation>
    <scope>NUCLEOTIDE SEQUENCE</scope>
    <source>
        <strain evidence="1">4be13</strain>
    </source>
</reference>
<protein>
    <submittedName>
        <fullName evidence="1">DUF2310</fullName>
    </submittedName>
</protein>
<organism evidence="1 2">
    <name type="scientific">Desulfonema magnum</name>
    <dbReference type="NCBI Taxonomy" id="45655"/>
    <lineage>
        <taxon>Bacteria</taxon>
        <taxon>Pseudomonadati</taxon>
        <taxon>Thermodesulfobacteriota</taxon>
        <taxon>Desulfobacteria</taxon>
        <taxon>Desulfobacterales</taxon>
        <taxon>Desulfococcaceae</taxon>
        <taxon>Desulfonema</taxon>
    </lineage>
</organism>
<gene>
    <name evidence="1" type="ORF">dnm_001370</name>
</gene>
<evidence type="ECO:0000313" key="1">
    <source>
        <dbReference type="EMBL" id="QTA84144.1"/>
    </source>
</evidence>
<proteinExistence type="predicted"/>
<sequence length="266" mass="30407">MKIAEIRIPFDKMYDEQRQSETVSEFVRGLSEHGCLVGDSVPIARTEGDFRIYTITPEADALSAENFGQQLQSLLSAFKEAGLGPLDTVVIGDDPGTIQCCSCGIRSFIILYTSFLDDEPPLRCGNCFKPVPLYRIPDSDPDLRAEISDWADDYRSCDRFWICSGVGEKFGYDQISKYDSPLSREGMKLSERLTSVFRPSYYYLYRYKTHSEKAEMARKCPICGGDWYLERRLHNKFDFKCDKCRLLSNIAFDLKPVARSENGYDD</sequence>
<dbReference type="InterPro" id="IPR016908">
    <property type="entry name" value="UCP029037"/>
</dbReference>